<dbReference type="CDD" id="cd07253">
    <property type="entry name" value="GLOD5"/>
    <property type="match status" value="1"/>
</dbReference>
<dbReference type="EMBL" id="JACHCA010000028">
    <property type="protein sequence ID" value="MBB6131675.1"/>
    <property type="molecule type" value="Genomic_DNA"/>
</dbReference>
<dbReference type="GO" id="GO:0016829">
    <property type="term" value="F:lyase activity"/>
    <property type="evidence" value="ECO:0007669"/>
    <property type="project" value="UniProtKB-KW"/>
</dbReference>
<reference evidence="4 5" key="1">
    <citation type="submission" date="2020-08" db="EMBL/GenBank/DDBJ databases">
        <title>Genomic Encyclopedia of Type Strains, Phase IV (KMG-V): Genome sequencing to study the core and pangenomes of soil and plant-associated prokaryotes.</title>
        <authorList>
            <person name="Whitman W."/>
        </authorList>
    </citation>
    <scope>NUCLEOTIDE SEQUENCE [LARGE SCALE GENOMIC DNA]</scope>
    <source>
        <strain evidence="2 4">ANJLi2</strain>
        <strain evidence="3 5">MP601</strain>
    </source>
</reference>
<keyword evidence="3" id="KW-0456">Lyase</keyword>
<keyword evidence="3" id="KW-0560">Oxidoreductase</keyword>
<dbReference type="Proteomes" id="UP000541583">
    <property type="component" value="Unassembled WGS sequence"/>
</dbReference>
<dbReference type="InterPro" id="IPR004360">
    <property type="entry name" value="Glyas_Fos-R_dOase_dom"/>
</dbReference>
<dbReference type="STRING" id="354630.SAMN05421821_12537"/>
<dbReference type="PANTHER" id="PTHR21366">
    <property type="entry name" value="GLYOXALASE FAMILY PROTEIN"/>
    <property type="match status" value="1"/>
</dbReference>
<evidence type="ECO:0000313" key="3">
    <source>
        <dbReference type="EMBL" id="MBB6131675.1"/>
    </source>
</evidence>
<comment type="caution">
    <text evidence="3">The sequence shown here is derived from an EMBL/GenBank/DDBJ whole genome shotgun (WGS) entry which is preliminary data.</text>
</comment>
<dbReference type="PANTHER" id="PTHR21366:SF14">
    <property type="entry name" value="GLYOXALASE DOMAIN-CONTAINING PROTEIN 5"/>
    <property type="match status" value="1"/>
</dbReference>
<organism evidence="3 5">
    <name type="scientific">Mucilaginibacter lappiensis</name>
    <dbReference type="NCBI Taxonomy" id="354630"/>
    <lineage>
        <taxon>Bacteria</taxon>
        <taxon>Pseudomonadati</taxon>
        <taxon>Bacteroidota</taxon>
        <taxon>Sphingobacteriia</taxon>
        <taxon>Sphingobacteriales</taxon>
        <taxon>Sphingobacteriaceae</taxon>
        <taxon>Mucilaginibacter</taxon>
    </lineage>
</organism>
<sequence>MKIDRIDHLVLTVKDIDATCTFYTSILGMELETFGEGRKALKFGNQKLNLHQKGKEFEPKAYTPTPGAIDICFITTDNIEQLKAELENKNIQTQGIFERTGATGKIRSIYFRDPDQNLIEVSNYL</sequence>
<name>A0A1N7GBM3_9SPHI</name>
<gene>
    <name evidence="3" type="ORF">HDF22_005826</name>
    <name evidence="2" type="ORF">HDF23_005746</name>
</gene>
<evidence type="ECO:0000313" key="5">
    <source>
        <dbReference type="Proteomes" id="UP000548326"/>
    </source>
</evidence>
<dbReference type="InterPro" id="IPR037523">
    <property type="entry name" value="VOC_core"/>
</dbReference>
<dbReference type="Pfam" id="PF00903">
    <property type="entry name" value="Glyoxalase"/>
    <property type="match status" value="1"/>
</dbReference>
<proteinExistence type="predicted"/>
<dbReference type="InterPro" id="IPR050383">
    <property type="entry name" value="GlyoxalaseI/FosfomycinResist"/>
</dbReference>
<dbReference type="OrthoDB" id="192739at2"/>
<dbReference type="Gene3D" id="3.10.180.10">
    <property type="entry name" value="2,3-Dihydroxybiphenyl 1,2-Dioxygenase, domain 1"/>
    <property type="match status" value="1"/>
</dbReference>
<dbReference type="EMBL" id="JACHCB010000025">
    <property type="protein sequence ID" value="MBB6112963.1"/>
    <property type="molecule type" value="Genomic_DNA"/>
</dbReference>
<dbReference type="PROSITE" id="PS51819">
    <property type="entry name" value="VOC"/>
    <property type="match status" value="1"/>
</dbReference>
<dbReference type="InterPro" id="IPR029068">
    <property type="entry name" value="Glyas_Bleomycin-R_OHBP_Dase"/>
</dbReference>
<dbReference type="RefSeq" id="WP_076378768.1">
    <property type="nucleotide sequence ID" value="NZ_FTMG01000025.1"/>
</dbReference>
<dbReference type="AlphaFoldDB" id="A0A1N7GBM3"/>
<keyword evidence="3" id="KW-0223">Dioxygenase</keyword>
<evidence type="ECO:0000259" key="1">
    <source>
        <dbReference type="PROSITE" id="PS51819"/>
    </source>
</evidence>
<evidence type="ECO:0000313" key="2">
    <source>
        <dbReference type="EMBL" id="MBB6112963.1"/>
    </source>
</evidence>
<accession>A0A1N7GBM3</accession>
<feature type="domain" description="VOC" evidence="1">
    <location>
        <begin position="5"/>
        <end position="124"/>
    </location>
</feature>
<keyword evidence="4" id="KW-1185">Reference proteome</keyword>
<dbReference type="SUPFAM" id="SSF54593">
    <property type="entry name" value="Glyoxalase/Bleomycin resistance protein/Dihydroxybiphenyl dioxygenase"/>
    <property type="match status" value="1"/>
</dbReference>
<protein>
    <submittedName>
        <fullName evidence="3">Catechol 2,3-dioxygenase-like lactoylglutathione lyase family enzyme</fullName>
    </submittedName>
</protein>
<evidence type="ECO:0000313" key="4">
    <source>
        <dbReference type="Proteomes" id="UP000541583"/>
    </source>
</evidence>
<dbReference type="GO" id="GO:0051213">
    <property type="term" value="F:dioxygenase activity"/>
    <property type="evidence" value="ECO:0007669"/>
    <property type="project" value="UniProtKB-KW"/>
</dbReference>
<dbReference type="Proteomes" id="UP000548326">
    <property type="component" value="Unassembled WGS sequence"/>
</dbReference>